<dbReference type="InterPro" id="IPR006171">
    <property type="entry name" value="TOPRIM_dom"/>
</dbReference>
<dbReference type="EMBL" id="QZJW01000019">
    <property type="protein sequence ID" value="RJO61470.1"/>
    <property type="molecule type" value="Genomic_DNA"/>
</dbReference>
<dbReference type="Proteomes" id="UP000285655">
    <property type="component" value="Unassembled WGS sequence"/>
</dbReference>
<keyword evidence="2 7" id="KW-0227">DNA damage</keyword>
<dbReference type="PROSITE" id="PS50880">
    <property type="entry name" value="TOPRIM"/>
    <property type="match status" value="1"/>
</dbReference>
<gene>
    <name evidence="7 9" type="primary">recR</name>
    <name evidence="9" type="ORF">C4544_03080</name>
</gene>
<dbReference type="Gene3D" id="3.40.1360.10">
    <property type="match status" value="1"/>
</dbReference>
<dbReference type="Pfam" id="PF21176">
    <property type="entry name" value="RecR_HhH"/>
    <property type="match status" value="1"/>
</dbReference>
<dbReference type="HAMAP" id="MF_00017">
    <property type="entry name" value="RecR"/>
    <property type="match status" value="1"/>
</dbReference>
<dbReference type="Pfam" id="PF02132">
    <property type="entry name" value="RecR_ZnF"/>
    <property type="match status" value="1"/>
</dbReference>
<dbReference type="PANTHER" id="PTHR30446">
    <property type="entry name" value="RECOMBINATION PROTEIN RECR"/>
    <property type="match status" value="1"/>
</dbReference>
<evidence type="ECO:0000256" key="1">
    <source>
        <dbReference type="ARBA" id="ARBA00022723"/>
    </source>
</evidence>
<dbReference type="InterPro" id="IPR034137">
    <property type="entry name" value="TOPRIM_RecR"/>
</dbReference>
<evidence type="ECO:0000256" key="7">
    <source>
        <dbReference type="HAMAP-Rule" id="MF_00017"/>
    </source>
</evidence>
<feature type="zinc finger region" description="C4-type" evidence="7">
    <location>
        <begin position="58"/>
        <end position="73"/>
    </location>
</feature>
<comment type="similarity">
    <text evidence="7">Belongs to the RecR family.</text>
</comment>
<evidence type="ECO:0000256" key="3">
    <source>
        <dbReference type="ARBA" id="ARBA00022771"/>
    </source>
</evidence>
<keyword evidence="3 7" id="KW-0863">Zinc-finger</keyword>
<dbReference type="Gene3D" id="1.10.8.420">
    <property type="entry name" value="RecR Domain 1"/>
    <property type="match status" value="1"/>
</dbReference>
<dbReference type="GO" id="GO:0006310">
    <property type="term" value="P:DNA recombination"/>
    <property type="evidence" value="ECO:0007669"/>
    <property type="project" value="UniProtKB-UniRule"/>
</dbReference>
<dbReference type="InterPro" id="IPR023627">
    <property type="entry name" value="Rcmb_RecR"/>
</dbReference>
<evidence type="ECO:0000256" key="2">
    <source>
        <dbReference type="ARBA" id="ARBA00022763"/>
    </source>
</evidence>
<evidence type="ECO:0000256" key="6">
    <source>
        <dbReference type="ARBA" id="ARBA00023204"/>
    </source>
</evidence>
<dbReference type="Pfam" id="PF13662">
    <property type="entry name" value="Toprim_4"/>
    <property type="match status" value="1"/>
</dbReference>
<evidence type="ECO:0000256" key="5">
    <source>
        <dbReference type="ARBA" id="ARBA00023172"/>
    </source>
</evidence>
<dbReference type="InterPro" id="IPR000093">
    <property type="entry name" value="DNA_Rcmb_RecR"/>
</dbReference>
<feature type="domain" description="Toprim" evidence="8">
    <location>
        <begin position="81"/>
        <end position="176"/>
    </location>
</feature>
<dbReference type="GO" id="GO:0008270">
    <property type="term" value="F:zinc ion binding"/>
    <property type="evidence" value="ECO:0007669"/>
    <property type="project" value="UniProtKB-KW"/>
</dbReference>
<dbReference type="SUPFAM" id="SSF111304">
    <property type="entry name" value="Recombination protein RecR"/>
    <property type="match status" value="1"/>
</dbReference>
<reference evidence="9 10" key="1">
    <citation type="journal article" date="2017" name="ISME J.">
        <title>Energy and carbon metabolisms in a deep terrestrial subsurface fluid microbial community.</title>
        <authorList>
            <person name="Momper L."/>
            <person name="Jungbluth S.P."/>
            <person name="Lee M.D."/>
            <person name="Amend J.P."/>
        </authorList>
    </citation>
    <scope>NUCLEOTIDE SEQUENCE [LARGE SCALE GENOMIC DNA]</scope>
    <source>
        <strain evidence="9">SURF_29</strain>
    </source>
</reference>
<name>A0A419DEK0_9BACT</name>
<dbReference type="Pfam" id="PF21175">
    <property type="entry name" value="RecR_C"/>
    <property type="match status" value="1"/>
</dbReference>
<keyword evidence="1 7" id="KW-0479">Metal-binding</keyword>
<dbReference type="Gene3D" id="6.10.250.240">
    <property type="match status" value="1"/>
</dbReference>
<dbReference type="SMART" id="SM00493">
    <property type="entry name" value="TOPRIM"/>
    <property type="match status" value="1"/>
</dbReference>
<evidence type="ECO:0000259" key="8">
    <source>
        <dbReference type="PROSITE" id="PS50880"/>
    </source>
</evidence>
<evidence type="ECO:0000313" key="10">
    <source>
        <dbReference type="Proteomes" id="UP000285655"/>
    </source>
</evidence>
<dbReference type="PANTHER" id="PTHR30446:SF0">
    <property type="entry name" value="RECOMBINATION PROTEIN RECR"/>
    <property type="match status" value="1"/>
</dbReference>
<evidence type="ECO:0000256" key="4">
    <source>
        <dbReference type="ARBA" id="ARBA00022833"/>
    </source>
</evidence>
<keyword evidence="6 7" id="KW-0234">DNA repair</keyword>
<accession>A0A419DEK0</accession>
<comment type="caution">
    <text evidence="9">The sequence shown here is derived from an EMBL/GenBank/DDBJ whole genome shotgun (WGS) entry which is preliminary data.</text>
</comment>
<dbReference type="GO" id="GO:0006281">
    <property type="term" value="P:DNA repair"/>
    <property type="evidence" value="ECO:0007669"/>
    <property type="project" value="UniProtKB-UniRule"/>
</dbReference>
<evidence type="ECO:0000313" key="9">
    <source>
        <dbReference type="EMBL" id="RJO61470.1"/>
    </source>
</evidence>
<organism evidence="9 10">
    <name type="scientific">candidate division WS5 bacterium</name>
    <dbReference type="NCBI Taxonomy" id="2093353"/>
    <lineage>
        <taxon>Bacteria</taxon>
        <taxon>candidate division WS5</taxon>
    </lineage>
</organism>
<dbReference type="NCBIfam" id="TIGR00615">
    <property type="entry name" value="recR"/>
    <property type="match status" value="1"/>
</dbReference>
<comment type="function">
    <text evidence="7">May play a role in DNA repair. It seems to be involved in an RecBC-independent recombinational process of DNA repair. It may act with RecF and RecO.</text>
</comment>
<dbReference type="GO" id="GO:0003677">
    <property type="term" value="F:DNA binding"/>
    <property type="evidence" value="ECO:0007669"/>
    <property type="project" value="UniProtKB-UniRule"/>
</dbReference>
<proteinExistence type="inferred from homology"/>
<dbReference type="InterPro" id="IPR015967">
    <property type="entry name" value="Rcmb_RecR_Znf"/>
</dbReference>
<dbReference type="AlphaFoldDB" id="A0A419DEK0"/>
<sequence length="200" mass="22194">MRVIPQNVQRLIDEFSRLPGIGPKTAQRLTFYLLRSSDKDLGDFGSAVLELKKDIKTCSTCSNIAESDPCHICDDPRREKTSICVVEEPLDVVAIERTGKFQGLYHVLGGVISPIEGVGPDELFIKELIERLKKEDVDEIVLATNPSIEGEATALYLQKLITPLNIRITRIARGLPVGGDLEYADEVTLSRAIEGRLDYN</sequence>
<dbReference type="Gene3D" id="3.30.60.80">
    <property type="match status" value="1"/>
</dbReference>
<dbReference type="CDD" id="cd01025">
    <property type="entry name" value="TOPRIM_recR"/>
    <property type="match status" value="1"/>
</dbReference>
<protein>
    <recommendedName>
        <fullName evidence="7">Recombination protein RecR</fullName>
    </recommendedName>
</protein>
<keyword evidence="4 7" id="KW-0862">Zinc</keyword>
<keyword evidence="5 7" id="KW-0233">DNA recombination</keyword>